<name>X6LUG5_RETFI</name>
<gene>
    <name evidence="1" type="ORF">RFI_33042</name>
</gene>
<protein>
    <submittedName>
        <fullName evidence="1">Uncharacterized protein</fullName>
    </submittedName>
</protein>
<organism evidence="1 2">
    <name type="scientific">Reticulomyxa filosa</name>
    <dbReference type="NCBI Taxonomy" id="46433"/>
    <lineage>
        <taxon>Eukaryota</taxon>
        <taxon>Sar</taxon>
        <taxon>Rhizaria</taxon>
        <taxon>Retaria</taxon>
        <taxon>Foraminifera</taxon>
        <taxon>Monothalamids</taxon>
        <taxon>Reticulomyxidae</taxon>
        <taxon>Reticulomyxa</taxon>
    </lineage>
</organism>
<keyword evidence="2" id="KW-1185">Reference proteome</keyword>
<dbReference type="Proteomes" id="UP000023152">
    <property type="component" value="Unassembled WGS sequence"/>
</dbReference>
<comment type="caution">
    <text evidence="1">The sequence shown here is derived from an EMBL/GenBank/DDBJ whole genome shotgun (WGS) entry which is preliminary data.</text>
</comment>
<evidence type="ECO:0000313" key="2">
    <source>
        <dbReference type="Proteomes" id="UP000023152"/>
    </source>
</evidence>
<reference evidence="1 2" key="1">
    <citation type="journal article" date="2013" name="Curr. Biol.">
        <title>The Genome of the Foraminiferan Reticulomyxa filosa.</title>
        <authorList>
            <person name="Glockner G."/>
            <person name="Hulsmann N."/>
            <person name="Schleicher M."/>
            <person name="Noegel A.A."/>
            <person name="Eichinger L."/>
            <person name="Gallinger C."/>
            <person name="Pawlowski J."/>
            <person name="Sierra R."/>
            <person name="Euteneuer U."/>
            <person name="Pillet L."/>
            <person name="Moustafa A."/>
            <person name="Platzer M."/>
            <person name="Groth M."/>
            <person name="Szafranski K."/>
            <person name="Schliwa M."/>
        </authorList>
    </citation>
    <scope>NUCLEOTIDE SEQUENCE [LARGE SCALE GENOMIC DNA]</scope>
</reference>
<proteinExistence type="predicted"/>
<dbReference type="EMBL" id="ASPP01029465">
    <property type="protein sequence ID" value="ETO04355.1"/>
    <property type="molecule type" value="Genomic_DNA"/>
</dbReference>
<accession>X6LUG5</accession>
<dbReference type="AlphaFoldDB" id="X6LUG5"/>
<evidence type="ECO:0000313" key="1">
    <source>
        <dbReference type="EMBL" id="ETO04355.1"/>
    </source>
</evidence>
<sequence length="169" mass="20733">MNDIEIKKLATRLQKYEITKMKDYWKKLKYYIVVILIKHLILEYLQFYNSFDKQSKTYYQFYSIKLYANNVEEFYNVKRIESNEIVTNQLKRVNEEAIIVRNDISLKLTKFVYDQLCKFNPKTNYLYVIKKKKKRMTTSNYITVYYHHLEALRKINVDSKIYIQFIPIT</sequence>